<dbReference type="PANTHER" id="PTHR10835:SF0">
    <property type="entry name" value="SQUALENE MONOOXYGENASE"/>
    <property type="match status" value="1"/>
</dbReference>
<evidence type="ECO:0000256" key="5">
    <source>
        <dbReference type="ARBA" id="ARBA00022630"/>
    </source>
</evidence>
<keyword evidence="9 10" id="KW-0472">Membrane</keyword>
<dbReference type="PRINTS" id="PR00420">
    <property type="entry name" value="RNGMNOXGNASE"/>
</dbReference>
<evidence type="ECO:0000256" key="1">
    <source>
        <dbReference type="ARBA" id="ARBA00001974"/>
    </source>
</evidence>
<dbReference type="SUPFAM" id="SSF51905">
    <property type="entry name" value="FAD/NAD(P)-binding domain"/>
    <property type="match status" value="1"/>
</dbReference>
<gene>
    <name evidence="14" type="ORF">VTK73DRAFT_768</name>
</gene>
<accession>A0ABR3XCW4</accession>
<feature type="domain" description="FAD-binding" evidence="12">
    <location>
        <begin position="21"/>
        <end position="82"/>
    </location>
</feature>
<evidence type="ECO:0000259" key="13">
    <source>
        <dbReference type="Pfam" id="PF08491"/>
    </source>
</evidence>
<evidence type="ECO:0000256" key="11">
    <source>
        <dbReference type="SAM" id="MobiDB-lite"/>
    </source>
</evidence>
<keyword evidence="7" id="KW-0492">Microsome</keyword>
<evidence type="ECO:0000313" key="14">
    <source>
        <dbReference type="EMBL" id="KAL1873805.1"/>
    </source>
</evidence>
<evidence type="ECO:0000256" key="4">
    <source>
        <dbReference type="ARBA" id="ARBA00012312"/>
    </source>
</evidence>
<keyword evidence="6 10" id="KW-0274">FAD</keyword>
<feature type="transmembrane region" description="Helical" evidence="10">
    <location>
        <begin position="492"/>
        <end position="519"/>
    </location>
</feature>
<sequence length="523" mass="57845">MVIQDEWTAAREAERRSKYHEADVIVVGAGILGCAAAYALAEQGRSVLLLERWMHEPDRIVGELLQPGGVEALRRLGLADCLEGIDAIPCYGYHVLFHEEDLVFPYPETDAGGNVRAIVRKNTGARDYVHPQTNGSANSSGKRQTRSSEGRSFHHGRLIMKLRGKCLAHRNITVVETEVTRLVRAEKWPQVLGVEANTVVDRETGKKRADCFFGQLTIVADGYASKFRDEIVGRKPVVRSKFYGLELIDCPMPPYGFPHVVIGDAAPILLYQIGTHETRALFDVPHDLPAASAKAGGVRNYIENVAMPALPEPVRPSVRAALADGRIPKSMPNSYLPAAAPRPDRHPGVLLLGDALNMRHPLTGGGMTVAFHDALLLAELLSPDRVPNLGDTVAVGKALRSLHWRRKRLSSIINVLAQALYSLFSARSDDRQMVALQRGCFEYFRRGFTDEPLGLMGGILHRPLVLAYHFFSVAFLAIWLETKKMCFSNVFGIFLLPLAVVDAVLILWRACVVFLPVVWTELQ</sequence>
<evidence type="ECO:0000256" key="2">
    <source>
        <dbReference type="ARBA" id="ARBA00004154"/>
    </source>
</evidence>
<dbReference type="Proteomes" id="UP001586593">
    <property type="component" value="Unassembled WGS sequence"/>
</dbReference>
<keyword evidence="15" id="KW-1185">Reference proteome</keyword>
<comment type="function">
    <text evidence="10">Catalyzes the stereospecific oxidation of squalene to (S)-2,3-epoxysqualene, and is considered to be a rate-limiting enzyme in steroid biosynthesis.</text>
</comment>
<dbReference type="Pfam" id="PF08491">
    <property type="entry name" value="SE"/>
    <property type="match status" value="1"/>
</dbReference>
<comment type="catalytic activity">
    <reaction evidence="10">
        <text>squalene + reduced [NADPH--hemoprotein reductase] + O2 = (S)-2,3-epoxysqualene + oxidized [NADPH--hemoprotein reductase] + H2O + H(+)</text>
        <dbReference type="Rhea" id="RHEA:25282"/>
        <dbReference type="Rhea" id="RHEA-COMP:11964"/>
        <dbReference type="Rhea" id="RHEA-COMP:11965"/>
        <dbReference type="ChEBI" id="CHEBI:15377"/>
        <dbReference type="ChEBI" id="CHEBI:15378"/>
        <dbReference type="ChEBI" id="CHEBI:15379"/>
        <dbReference type="ChEBI" id="CHEBI:15440"/>
        <dbReference type="ChEBI" id="CHEBI:15441"/>
        <dbReference type="ChEBI" id="CHEBI:57618"/>
        <dbReference type="ChEBI" id="CHEBI:58210"/>
        <dbReference type="EC" id="1.14.14.17"/>
    </reaction>
</comment>
<dbReference type="InterPro" id="IPR013698">
    <property type="entry name" value="Squalene_epoxidase"/>
</dbReference>
<reference evidence="14 15" key="1">
    <citation type="journal article" date="2024" name="Commun. Biol.">
        <title>Comparative genomic analysis of thermophilic fungi reveals convergent evolutionary adaptations and gene losses.</title>
        <authorList>
            <person name="Steindorff A.S."/>
            <person name="Aguilar-Pontes M.V."/>
            <person name="Robinson A.J."/>
            <person name="Andreopoulos B."/>
            <person name="LaButti K."/>
            <person name="Kuo A."/>
            <person name="Mondo S."/>
            <person name="Riley R."/>
            <person name="Otillar R."/>
            <person name="Haridas S."/>
            <person name="Lipzen A."/>
            <person name="Grimwood J."/>
            <person name="Schmutz J."/>
            <person name="Clum A."/>
            <person name="Reid I.D."/>
            <person name="Moisan M.C."/>
            <person name="Butler G."/>
            <person name="Nguyen T.T.M."/>
            <person name="Dewar K."/>
            <person name="Conant G."/>
            <person name="Drula E."/>
            <person name="Henrissat B."/>
            <person name="Hansel C."/>
            <person name="Singer S."/>
            <person name="Hutchinson M.I."/>
            <person name="de Vries R.P."/>
            <person name="Natvig D.O."/>
            <person name="Powell A.J."/>
            <person name="Tsang A."/>
            <person name="Grigoriev I.V."/>
        </authorList>
    </citation>
    <scope>NUCLEOTIDE SEQUENCE [LARGE SCALE GENOMIC DNA]</scope>
    <source>
        <strain evidence="14 15">ATCC 24622</strain>
    </source>
</reference>
<evidence type="ECO:0000256" key="10">
    <source>
        <dbReference type="RuleBase" id="RU367121"/>
    </source>
</evidence>
<feature type="compositionally biased region" description="Polar residues" evidence="11">
    <location>
        <begin position="131"/>
        <end position="142"/>
    </location>
</feature>
<dbReference type="PANTHER" id="PTHR10835">
    <property type="entry name" value="SQUALENE MONOOXYGENASE"/>
    <property type="match status" value="1"/>
</dbReference>
<dbReference type="InterPro" id="IPR036188">
    <property type="entry name" value="FAD/NAD-bd_sf"/>
</dbReference>
<feature type="transmembrane region" description="Helical" evidence="10">
    <location>
        <begin position="24"/>
        <end position="41"/>
    </location>
</feature>
<dbReference type="Pfam" id="PF01494">
    <property type="entry name" value="FAD_binding_3"/>
    <property type="match status" value="1"/>
</dbReference>
<proteinExistence type="inferred from homology"/>
<evidence type="ECO:0000256" key="8">
    <source>
        <dbReference type="ARBA" id="ARBA00023002"/>
    </source>
</evidence>
<dbReference type="InterPro" id="IPR040125">
    <property type="entry name" value="Squalene_monox"/>
</dbReference>
<comment type="similarity">
    <text evidence="3 10">Belongs to the squalene monooxygenase family.</text>
</comment>
<keyword evidence="10" id="KW-0812">Transmembrane</keyword>
<evidence type="ECO:0000256" key="3">
    <source>
        <dbReference type="ARBA" id="ARBA00008802"/>
    </source>
</evidence>
<evidence type="ECO:0000256" key="7">
    <source>
        <dbReference type="ARBA" id="ARBA00022848"/>
    </source>
</evidence>
<dbReference type="Gene3D" id="3.50.50.60">
    <property type="entry name" value="FAD/NAD(P)-binding domain"/>
    <property type="match status" value="2"/>
</dbReference>
<keyword evidence="10" id="KW-1133">Transmembrane helix</keyword>
<evidence type="ECO:0000256" key="6">
    <source>
        <dbReference type="ARBA" id="ARBA00022827"/>
    </source>
</evidence>
<name>A0ABR3XCW4_9PEZI</name>
<protein>
    <recommendedName>
        <fullName evidence="4 10">Squalene monooxygenase</fullName>
        <ecNumber evidence="4 10">1.14.14.17</ecNumber>
    </recommendedName>
</protein>
<dbReference type="EMBL" id="JAZHXJ010000117">
    <property type="protein sequence ID" value="KAL1873805.1"/>
    <property type="molecule type" value="Genomic_DNA"/>
</dbReference>
<feature type="domain" description="Squalene epoxidase" evidence="13">
    <location>
        <begin position="214"/>
        <end position="484"/>
    </location>
</feature>
<comment type="subcellular location">
    <subcellularLocation>
        <location evidence="10">Endoplasmic reticulum membrane</location>
        <topology evidence="10">Multi-pass membrane protein</topology>
    </subcellularLocation>
    <subcellularLocation>
        <location evidence="2">Microsome membrane</location>
        <topology evidence="2">Multi-pass membrane protein</topology>
    </subcellularLocation>
</comment>
<keyword evidence="8 10" id="KW-0560">Oxidoreductase</keyword>
<evidence type="ECO:0000313" key="15">
    <source>
        <dbReference type="Proteomes" id="UP001586593"/>
    </source>
</evidence>
<evidence type="ECO:0000259" key="12">
    <source>
        <dbReference type="Pfam" id="PF01494"/>
    </source>
</evidence>
<keyword evidence="10" id="KW-0256">Endoplasmic reticulum</keyword>
<evidence type="ECO:0000256" key="9">
    <source>
        <dbReference type="ARBA" id="ARBA00023136"/>
    </source>
</evidence>
<organism evidence="14 15">
    <name type="scientific">Phialemonium thermophilum</name>
    <dbReference type="NCBI Taxonomy" id="223376"/>
    <lineage>
        <taxon>Eukaryota</taxon>
        <taxon>Fungi</taxon>
        <taxon>Dikarya</taxon>
        <taxon>Ascomycota</taxon>
        <taxon>Pezizomycotina</taxon>
        <taxon>Sordariomycetes</taxon>
        <taxon>Sordariomycetidae</taxon>
        <taxon>Cephalothecales</taxon>
        <taxon>Cephalothecaceae</taxon>
        <taxon>Phialemonium</taxon>
    </lineage>
</organism>
<feature type="region of interest" description="Disordered" evidence="11">
    <location>
        <begin position="127"/>
        <end position="151"/>
    </location>
</feature>
<keyword evidence="5 10" id="KW-0285">Flavoprotein</keyword>
<dbReference type="EC" id="1.14.14.17" evidence="4 10"/>
<feature type="transmembrane region" description="Helical" evidence="10">
    <location>
        <begin position="459"/>
        <end position="480"/>
    </location>
</feature>
<comment type="cofactor">
    <cofactor evidence="1 10">
        <name>FAD</name>
        <dbReference type="ChEBI" id="CHEBI:57692"/>
    </cofactor>
</comment>
<comment type="caution">
    <text evidence="14">The sequence shown here is derived from an EMBL/GenBank/DDBJ whole genome shotgun (WGS) entry which is preliminary data.</text>
</comment>
<dbReference type="InterPro" id="IPR002938">
    <property type="entry name" value="FAD-bd"/>
</dbReference>